<dbReference type="InterPro" id="IPR012341">
    <property type="entry name" value="6hp_glycosidase-like_sf"/>
</dbReference>
<dbReference type="InterPro" id="IPR036249">
    <property type="entry name" value="Thioredoxin-like_sf"/>
</dbReference>
<organism evidence="2 3">
    <name type="scientific">Strongylocentrotus purpuratus</name>
    <name type="common">Purple sea urchin</name>
    <dbReference type="NCBI Taxonomy" id="7668"/>
    <lineage>
        <taxon>Eukaryota</taxon>
        <taxon>Metazoa</taxon>
        <taxon>Echinodermata</taxon>
        <taxon>Eleutherozoa</taxon>
        <taxon>Echinozoa</taxon>
        <taxon>Echinoidea</taxon>
        <taxon>Euechinoidea</taxon>
        <taxon>Echinacea</taxon>
        <taxon>Camarodonta</taxon>
        <taxon>Echinidea</taxon>
        <taxon>Strongylocentrotidae</taxon>
        <taxon>Strongylocentrotus</taxon>
    </lineage>
</organism>
<dbReference type="Gene3D" id="1.50.10.10">
    <property type="match status" value="1"/>
</dbReference>
<dbReference type="InterPro" id="IPR024705">
    <property type="entry name" value="Ssp411"/>
</dbReference>
<evidence type="ECO:0000313" key="2">
    <source>
        <dbReference type="EnsemblMetazoa" id="XP_030842026"/>
    </source>
</evidence>
<dbReference type="SUPFAM" id="SSF52833">
    <property type="entry name" value="Thioredoxin-like"/>
    <property type="match status" value="1"/>
</dbReference>
<dbReference type="EnsemblMetazoa" id="XM_030986166">
    <property type="protein sequence ID" value="XP_030842026"/>
    <property type="gene ID" value="LOC100889288"/>
</dbReference>
<dbReference type="GO" id="GO:0005975">
    <property type="term" value="P:carbohydrate metabolic process"/>
    <property type="evidence" value="ECO:0007669"/>
    <property type="project" value="InterPro"/>
</dbReference>
<dbReference type="OrthoDB" id="1923667at2759"/>
<dbReference type="OMA" id="PFYFGTY"/>
<dbReference type="RefSeq" id="XP_030842026.1">
    <property type="nucleotide sequence ID" value="XM_030986166.1"/>
</dbReference>
<dbReference type="InParanoid" id="A0A7M7NUP9"/>
<dbReference type="CDD" id="cd02955">
    <property type="entry name" value="SSP411"/>
    <property type="match status" value="1"/>
</dbReference>
<feature type="domain" description="Spermatogenesis-associated protein 20-like TRX" evidence="1">
    <location>
        <begin position="60"/>
        <end position="222"/>
    </location>
</feature>
<dbReference type="PANTHER" id="PTHR42899:SF1">
    <property type="entry name" value="SPERMATOGENESIS-ASSOCIATED PROTEIN 20"/>
    <property type="match status" value="1"/>
</dbReference>
<evidence type="ECO:0000313" key="3">
    <source>
        <dbReference type="Proteomes" id="UP000007110"/>
    </source>
</evidence>
<proteinExistence type="predicted"/>
<dbReference type="AlphaFoldDB" id="A0A7M7NUP9"/>
<name>A0A7M7NUP9_STRPU</name>
<accession>A0A7M7NUP9</accession>
<dbReference type="KEGG" id="spu:100889288"/>
<evidence type="ECO:0000259" key="1">
    <source>
        <dbReference type="Pfam" id="PF03190"/>
    </source>
</evidence>
<dbReference type="InterPro" id="IPR004879">
    <property type="entry name" value="Ssp411-like_TRX"/>
</dbReference>
<sequence>MLRMLIGRGIRVARLYPHLPKTTHNTLLTAHSRAKPILLQARMASSSSDDQASGSMEAGNNRLAQEKSPYLLQHASNPVDWYPWGQEAFDKARVENKLIFLSVGYSTCHWCHVMERESFENVDIGKLMNEHYVSIKVDREERPDVDRVYMTFIQATAGGGGWPMSVWLTPDLKPLMGGTYFPPHDRFGRPGFPTILQSIARQWGENREALEQQSTKIIEALQAAVKVKSTSDPSPLGTEVMEKCFKQLTDSFDNQYGGFGGAPKFPQPVNFNFLFRLYSSPPGESEIGERGLKMCLHTLKMMAKGGIHDHVSQGFHRYSTDRFWHVPHFEKMLYDQGQLAVAYLDAYQITKEAVFADVARDILEYVGRDLSDKAGGFYSAEDADSLPAADETHKKEGAFCVWTDTEVRTHLSDMVEGSDSVTLADVFCKHYDIKTGGNVDFEQDPHGELKDQNVLIARGSVDSTASMLGLTEGTVEAALETARRTLHEVRLERPRPHLDDKMLTAWNGLMISGFSRAGQVLQAPEFTQRAEQAVTFIRQHLYDPSTGCLLRSAYRNKEGDIAQIPIPIQGFVDDYCFLIRGLLDLYEANYDEQWIEWASQLQEKLDELLWDTENGGYFSTTDKDSSILLRLKEDQDGAEPSANSVACMNLLRLSHYLNRPDYQEKASKLFSVFGERLQKIPIALPEMASALLFQESTAKQIIICGDPQAEDTRLLLQCVHTHYLPNKVLILTDEGQTSGFLSSRLDILKTLQRIDGKATAYVCENYQCQLPVNSVDDLSDLLKK</sequence>
<dbReference type="InterPro" id="IPR008928">
    <property type="entry name" value="6-hairpin_glycosidase_sf"/>
</dbReference>
<keyword evidence="3" id="KW-1185">Reference proteome</keyword>
<dbReference type="Gene3D" id="3.40.30.10">
    <property type="entry name" value="Glutaredoxin"/>
    <property type="match status" value="1"/>
</dbReference>
<dbReference type="GeneID" id="100889288"/>
<dbReference type="PANTHER" id="PTHR42899">
    <property type="entry name" value="SPERMATOGENESIS-ASSOCIATED PROTEIN 20"/>
    <property type="match status" value="1"/>
</dbReference>
<dbReference type="FunCoup" id="A0A7M7NUP9">
    <property type="interactions" value="860"/>
</dbReference>
<reference evidence="2" key="2">
    <citation type="submission" date="2021-01" db="UniProtKB">
        <authorList>
            <consortium name="EnsemblMetazoa"/>
        </authorList>
    </citation>
    <scope>IDENTIFICATION</scope>
</reference>
<dbReference type="PIRSF" id="PIRSF006402">
    <property type="entry name" value="UCP006402_thioredoxin"/>
    <property type="match status" value="1"/>
</dbReference>
<protein>
    <recommendedName>
        <fullName evidence="1">Spermatogenesis-associated protein 20-like TRX domain-containing protein</fullName>
    </recommendedName>
</protein>
<dbReference type="SUPFAM" id="SSF48208">
    <property type="entry name" value="Six-hairpin glycosidases"/>
    <property type="match status" value="1"/>
</dbReference>
<dbReference type="Proteomes" id="UP000007110">
    <property type="component" value="Unassembled WGS sequence"/>
</dbReference>
<reference evidence="3" key="1">
    <citation type="submission" date="2015-02" db="EMBL/GenBank/DDBJ databases">
        <title>Genome sequencing for Strongylocentrotus purpuratus.</title>
        <authorList>
            <person name="Murali S."/>
            <person name="Liu Y."/>
            <person name="Vee V."/>
            <person name="English A."/>
            <person name="Wang M."/>
            <person name="Skinner E."/>
            <person name="Han Y."/>
            <person name="Muzny D.M."/>
            <person name="Worley K.C."/>
            <person name="Gibbs R.A."/>
        </authorList>
    </citation>
    <scope>NUCLEOTIDE SEQUENCE</scope>
</reference>
<dbReference type="Pfam" id="PF03190">
    <property type="entry name" value="Thioredox_DsbH"/>
    <property type="match status" value="1"/>
</dbReference>